<comment type="caution">
    <text evidence="1">The sequence shown here is derived from an EMBL/GenBank/DDBJ whole genome shotgun (WGS) entry which is preliminary data.</text>
</comment>
<dbReference type="EMBL" id="LAZR01024017">
    <property type="protein sequence ID" value="KKL76522.1"/>
    <property type="molecule type" value="Genomic_DNA"/>
</dbReference>
<name>A0A0F9HMZ5_9ZZZZ</name>
<reference evidence="1" key="1">
    <citation type="journal article" date="2015" name="Nature">
        <title>Complex archaea that bridge the gap between prokaryotes and eukaryotes.</title>
        <authorList>
            <person name="Spang A."/>
            <person name="Saw J.H."/>
            <person name="Jorgensen S.L."/>
            <person name="Zaremba-Niedzwiedzka K."/>
            <person name="Martijn J."/>
            <person name="Lind A.E."/>
            <person name="van Eijk R."/>
            <person name="Schleper C."/>
            <person name="Guy L."/>
            <person name="Ettema T.J."/>
        </authorList>
    </citation>
    <scope>NUCLEOTIDE SEQUENCE</scope>
</reference>
<evidence type="ECO:0000313" key="1">
    <source>
        <dbReference type="EMBL" id="KKL76522.1"/>
    </source>
</evidence>
<dbReference type="AlphaFoldDB" id="A0A0F9HMZ5"/>
<sequence length="73" mass="7888">MFKRSKAIIITSIVVAVLMSASLIFIVRAQQLESINFVPQATAPITCDTNSKGAVYFDSGTNSLFKCNGTTWA</sequence>
<proteinExistence type="predicted"/>
<organism evidence="1">
    <name type="scientific">marine sediment metagenome</name>
    <dbReference type="NCBI Taxonomy" id="412755"/>
    <lineage>
        <taxon>unclassified sequences</taxon>
        <taxon>metagenomes</taxon>
        <taxon>ecological metagenomes</taxon>
    </lineage>
</organism>
<accession>A0A0F9HMZ5</accession>
<protein>
    <submittedName>
        <fullName evidence="1">Uncharacterized protein</fullName>
    </submittedName>
</protein>
<feature type="non-terminal residue" evidence="1">
    <location>
        <position position="73"/>
    </location>
</feature>
<gene>
    <name evidence="1" type="ORF">LCGC14_2044030</name>
</gene>